<dbReference type="RefSeq" id="XP_001885885.1">
    <property type="nucleotide sequence ID" value="XM_001885850.1"/>
</dbReference>
<protein>
    <submittedName>
        <fullName evidence="1">Predicted protein</fullName>
    </submittedName>
</protein>
<dbReference type="KEGG" id="lbc:LACBIDRAFT_331550"/>
<dbReference type="Proteomes" id="UP000001194">
    <property type="component" value="Unassembled WGS sequence"/>
</dbReference>
<reference evidence="1 2" key="1">
    <citation type="journal article" date="2008" name="Nature">
        <title>The genome of Laccaria bicolor provides insights into mycorrhizal symbiosis.</title>
        <authorList>
            <person name="Martin F."/>
            <person name="Aerts A."/>
            <person name="Ahren D."/>
            <person name="Brun A."/>
            <person name="Danchin E.G.J."/>
            <person name="Duchaussoy F."/>
            <person name="Gibon J."/>
            <person name="Kohler A."/>
            <person name="Lindquist E."/>
            <person name="Pereda V."/>
            <person name="Salamov A."/>
            <person name="Shapiro H.J."/>
            <person name="Wuyts J."/>
            <person name="Blaudez D."/>
            <person name="Buee M."/>
            <person name="Brokstein P."/>
            <person name="Canbaeck B."/>
            <person name="Cohen D."/>
            <person name="Courty P.E."/>
            <person name="Coutinho P.M."/>
            <person name="Delaruelle C."/>
            <person name="Detter J.C."/>
            <person name="Deveau A."/>
            <person name="DiFazio S."/>
            <person name="Duplessis S."/>
            <person name="Fraissinet-Tachet L."/>
            <person name="Lucic E."/>
            <person name="Frey-Klett P."/>
            <person name="Fourrey C."/>
            <person name="Feussner I."/>
            <person name="Gay G."/>
            <person name="Grimwood J."/>
            <person name="Hoegger P.J."/>
            <person name="Jain P."/>
            <person name="Kilaru S."/>
            <person name="Labbe J."/>
            <person name="Lin Y.C."/>
            <person name="Legue V."/>
            <person name="Le Tacon F."/>
            <person name="Marmeisse R."/>
            <person name="Melayah D."/>
            <person name="Montanini B."/>
            <person name="Muratet M."/>
            <person name="Nehls U."/>
            <person name="Niculita-Hirzel H."/>
            <person name="Oudot-Le Secq M.P."/>
            <person name="Peter M."/>
            <person name="Quesneville H."/>
            <person name="Rajashekar B."/>
            <person name="Reich M."/>
            <person name="Rouhier N."/>
            <person name="Schmutz J."/>
            <person name="Yin T."/>
            <person name="Chalot M."/>
            <person name="Henrissat B."/>
            <person name="Kuees U."/>
            <person name="Lucas S."/>
            <person name="Van de Peer Y."/>
            <person name="Podila G.K."/>
            <person name="Polle A."/>
            <person name="Pukkila P.J."/>
            <person name="Richardson P.M."/>
            <person name="Rouze P."/>
            <person name="Sanders I.R."/>
            <person name="Stajich J.E."/>
            <person name="Tunlid A."/>
            <person name="Tuskan G."/>
            <person name="Grigoriev I.V."/>
        </authorList>
    </citation>
    <scope>NUCLEOTIDE SEQUENCE [LARGE SCALE GENOMIC DNA]</scope>
    <source>
        <strain evidence="2">S238N-H82 / ATCC MYA-4686</strain>
    </source>
</reference>
<dbReference type="AlphaFoldDB" id="B0DPT7"/>
<organism evidence="2">
    <name type="scientific">Laccaria bicolor (strain S238N-H82 / ATCC MYA-4686)</name>
    <name type="common">Bicoloured deceiver</name>
    <name type="synonym">Laccaria laccata var. bicolor</name>
    <dbReference type="NCBI Taxonomy" id="486041"/>
    <lineage>
        <taxon>Eukaryota</taxon>
        <taxon>Fungi</taxon>
        <taxon>Dikarya</taxon>
        <taxon>Basidiomycota</taxon>
        <taxon>Agaricomycotina</taxon>
        <taxon>Agaricomycetes</taxon>
        <taxon>Agaricomycetidae</taxon>
        <taxon>Agaricales</taxon>
        <taxon>Agaricineae</taxon>
        <taxon>Hydnangiaceae</taxon>
        <taxon>Laccaria</taxon>
    </lineage>
</organism>
<dbReference type="InParanoid" id="B0DPT7"/>
<gene>
    <name evidence="1" type="ORF">LACBIDRAFT_331550</name>
</gene>
<dbReference type="HOGENOM" id="CLU_1142750_0_0_1"/>
<name>B0DPT7_LACBS</name>
<keyword evidence="2" id="KW-1185">Reference proteome</keyword>
<proteinExistence type="predicted"/>
<dbReference type="EMBL" id="DS547124">
    <property type="protein sequence ID" value="EDR03429.1"/>
    <property type="molecule type" value="Genomic_DNA"/>
</dbReference>
<accession>B0DPT7</accession>
<sequence>MWVQYLASSKSTVSEKSVMPYNSNGLQGWRELLHRSVGNRWTCYGKVALRVYKLGQAPKEWERRRKFHATKATFRMTKLGEVVSCGNAMKDSTSLFHNASKDEIEHLPEDWTSTEHVDVCDSWNDEVYTCPMKTAKGQQNVMVMYILITHLTSSLHVPSGKYRQVNKQVKTRWTCYGKVALRVYKLGQAPKEWERRRKFHATKATFRMTKLGEVVSCGNAMKDSTSLFHNASKDEIEHLPEDS</sequence>
<dbReference type="GeneID" id="6081588"/>
<evidence type="ECO:0000313" key="2">
    <source>
        <dbReference type="Proteomes" id="UP000001194"/>
    </source>
</evidence>
<evidence type="ECO:0000313" key="1">
    <source>
        <dbReference type="EMBL" id="EDR03429.1"/>
    </source>
</evidence>